<gene>
    <name evidence="4" type="ORF">US86_C0007G0012</name>
</gene>
<evidence type="ECO:0000259" key="3">
    <source>
        <dbReference type="PROSITE" id="PS01031"/>
    </source>
</evidence>
<evidence type="ECO:0000256" key="2">
    <source>
        <dbReference type="RuleBase" id="RU003616"/>
    </source>
</evidence>
<sequence length="144" mass="16197">MPIIRWRPRSLFDEDWSIPTIPGLSRLIGQGLNLYETEDEFIAEAAMPGIPEENIDVSVEEGVVRISGSSQVAKEDKGMRSYFMNAISSSYDYSFQLPSGLEDGEPKAELRRGILTLRFKKTRKEAPKKVKVVSKDEEKGEGDD</sequence>
<evidence type="ECO:0000256" key="1">
    <source>
        <dbReference type="PROSITE-ProRule" id="PRU00285"/>
    </source>
</evidence>
<comment type="similarity">
    <text evidence="1 2">Belongs to the small heat shock protein (HSP20) family.</text>
</comment>
<feature type="domain" description="SHSP" evidence="3">
    <location>
        <begin position="23"/>
        <end position="136"/>
    </location>
</feature>
<keyword evidence="4" id="KW-0346">Stress response</keyword>
<dbReference type="PROSITE" id="PS01031">
    <property type="entry name" value="SHSP"/>
    <property type="match status" value="1"/>
</dbReference>
<dbReference type="SUPFAM" id="SSF49764">
    <property type="entry name" value="HSP20-like chaperones"/>
    <property type="match status" value="1"/>
</dbReference>
<dbReference type="Proteomes" id="UP000034235">
    <property type="component" value="Unassembled WGS sequence"/>
</dbReference>
<accession>A0A0G0JGV4</accession>
<reference evidence="4 5" key="1">
    <citation type="journal article" date="2015" name="Nature">
        <title>rRNA introns, odd ribosomes, and small enigmatic genomes across a large radiation of phyla.</title>
        <authorList>
            <person name="Brown C.T."/>
            <person name="Hug L.A."/>
            <person name="Thomas B.C."/>
            <person name="Sharon I."/>
            <person name="Castelle C.J."/>
            <person name="Singh A."/>
            <person name="Wilkins M.J."/>
            <person name="Williams K.H."/>
            <person name="Banfield J.F."/>
        </authorList>
    </citation>
    <scope>NUCLEOTIDE SEQUENCE [LARGE SCALE GENOMIC DNA]</scope>
</reference>
<dbReference type="InterPro" id="IPR008978">
    <property type="entry name" value="HSP20-like_chaperone"/>
</dbReference>
<evidence type="ECO:0000313" key="4">
    <source>
        <dbReference type="EMBL" id="KKQ65967.1"/>
    </source>
</evidence>
<dbReference type="EMBL" id="LBUP01000007">
    <property type="protein sequence ID" value="KKQ65967.1"/>
    <property type="molecule type" value="Genomic_DNA"/>
</dbReference>
<dbReference type="PANTHER" id="PTHR11527">
    <property type="entry name" value="HEAT-SHOCK PROTEIN 20 FAMILY MEMBER"/>
    <property type="match status" value="1"/>
</dbReference>
<dbReference type="AlphaFoldDB" id="A0A0G0JGV4"/>
<proteinExistence type="inferred from homology"/>
<dbReference type="InterPro" id="IPR031107">
    <property type="entry name" value="Small_HSP"/>
</dbReference>
<evidence type="ECO:0000313" key="5">
    <source>
        <dbReference type="Proteomes" id="UP000034235"/>
    </source>
</evidence>
<dbReference type="InterPro" id="IPR002068">
    <property type="entry name" value="A-crystallin/Hsp20_dom"/>
</dbReference>
<comment type="caution">
    <text evidence="4">The sequence shown here is derived from an EMBL/GenBank/DDBJ whole genome shotgun (WGS) entry which is preliminary data.</text>
</comment>
<dbReference type="CDD" id="cd06464">
    <property type="entry name" value="ACD_sHsps-like"/>
    <property type="match status" value="1"/>
</dbReference>
<organism evidence="4 5">
    <name type="scientific">Candidatus Daviesbacteria bacterium GW2011_GWA2_38_24</name>
    <dbReference type="NCBI Taxonomy" id="1618422"/>
    <lineage>
        <taxon>Bacteria</taxon>
        <taxon>Candidatus Daviesiibacteriota</taxon>
    </lineage>
</organism>
<protein>
    <submittedName>
        <fullName evidence="4">Heat shock protein Hsp20</fullName>
    </submittedName>
</protein>
<name>A0A0G0JGV4_9BACT</name>
<dbReference type="Pfam" id="PF00011">
    <property type="entry name" value="HSP20"/>
    <property type="match status" value="1"/>
</dbReference>
<dbReference type="Gene3D" id="2.60.40.790">
    <property type="match status" value="1"/>
</dbReference>